<evidence type="ECO:0000313" key="5">
    <source>
        <dbReference type="Proteomes" id="UP000324897"/>
    </source>
</evidence>
<dbReference type="AlphaFoldDB" id="A0A5J9SMP0"/>
<gene>
    <name evidence="3" type="ORF">EJB05_54379</name>
    <name evidence="4" type="ORF">EJB05_54386</name>
</gene>
<reference evidence="4 5" key="1">
    <citation type="journal article" date="2019" name="Sci. Rep.">
        <title>A high-quality genome of Eragrostis curvula grass provides insights into Poaceae evolution and supports new strategies to enhance forage quality.</title>
        <authorList>
            <person name="Carballo J."/>
            <person name="Santos B.A.C.M."/>
            <person name="Zappacosta D."/>
            <person name="Garbus I."/>
            <person name="Selva J.P."/>
            <person name="Gallo C.A."/>
            <person name="Diaz A."/>
            <person name="Albertini E."/>
            <person name="Caccamo M."/>
            <person name="Echenique V."/>
        </authorList>
    </citation>
    <scope>NUCLEOTIDE SEQUENCE [LARGE SCALE GENOMIC DNA]</scope>
    <source>
        <strain evidence="5">cv. Victoria</strain>
        <tissue evidence="4">Leaf</tissue>
    </source>
</reference>
<keyword evidence="2" id="KW-0732">Signal</keyword>
<evidence type="ECO:0000256" key="2">
    <source>
        <dbReference type="SAM" id="SignalP"/>
    </source>
</evidence>
<protein>
    <recommendedName>
        <fullName evidence="6">Protein DETOXIFICATION</fullName>
    </recommendedName>
</protein>
<dbReference type="EMBL" id="RWGY01000624">
    <property type="protein sequence ID" value="TVU00207.1"/>
    <property type="molecule type" value="Genomic_DNA"/>
</dbReference>
<accession>A0A5J9SMP0</accession>
<name>A0A5J9SMP0_9POAL</name>
<evidence type="ECO:0008006" key="6">
    <source>
        <dbReference type="Google" id="ProtNLM"/>
    </source>
</evidence>
<feature type="chain" id="PRO_5036145985" description="Protein DETOXIFICATION" evidence="2">
    <location>
        <begin position="22"/>
        <end position="186"/>
    </location>
</feature>
<feature type="transmembrane region" description="Helical" evidence="1">
    <location>
        <begin position="112"/>
        <end position="134"/>
    </location>
</feature>
<organism evidence="4 5">
    <name type="scientific">Eragrostis curvula</name>
    <name type="common">weeping love grass</name>
    <dbReference type="NCBI Taxonomy" id="38414"/>
    <lineage>
        <taxon>Eukaryota</taxon>
        <taxon>Viridiplantae</taxon>
        <taxon>Streptophyta</taxon>
        <taxon>Embryophyta</taxon>
        <taxon>Tracheophyta</taxon>
        <taxon>Spermatophyta</taxon>
        <taxon>Magnoliopsida</taxon>
        <taxon>Liliopsida</taxon>
        <taxon>Poales</taxon>
        <taxon>Poaceae</taxon>
        <taxon>PACMAD clade</taxon>
        <taxon>Chloridoideae</taxon>
        <taxon>Eragrostideae</taxon>
        <taxon>Eragrostidinae</taxon>
        <taxon>Eragrostis</taxon>
    </lineage>
</organism>
<evidence type="ECO:0000313" key="3">
    <source>
        <dbReference type="EMBL" id="TVU00200.1"/>
    </source>
</evidence>
<keyword evidence="1" id="KW-0812">Transmembrane</keyword>
<proteinExistence type="predicted"/>
<keyword evidence="1" id="KW-0472">Membrane</keyword>
<evidence type="ECO:0000256" key="1">
    <source>
        <dbReference type="SAM" id="Phobius"/>
    </source>
</evidence>
<comment type="caution">
    <text evidence="4">The sequence shown here is derived from an EMBL/GenBank/DDBJ whole genome shotgun (WGS) entry which is preliminary data.</text>
</comment>
<dbReference type="Gramene" id="TVU00200">
    <property type="protein sequence ID" value="TVU00200"/>
    <property type="gene ID" value="EJB05_54379"/>
</dbReference>
<dbReference type="OrthoDB" id="2126698at2759"/>
<evidence type="ECO:0000313" key="4">
    <source>
        <dbReference type="EMBL" id="TVU00207.1"/>
    </source>
</evidence>
<feature type="signal peptide" evidence="2">
    <location>
        <begin position="1"/>
        <end position="21"/>
    </location>
</feature>
<feature type="non-terminal residue" evidence="4">
    <location>
        <position position="1"/>
    </location>
</feature>
<dbReference type="PANTHER" id="PTHR11206">
    <property type="entry name" value="MULTIDRUG RESISTANCE PROTEIN"/>
    <property type="match status" value="1"/>
</dbReference>
<dbReference type="Proteomes" id="UP000324897">
    <property type="component" value="Unassembled WGS sequence"/>
</dbReference>
<dbReference type="EMBL" id="RWGY01000624">
    <property type="protein sequence ID" value="TVU00200.1"/>
    <property type="molecule type" value="Genomic_DNA"/>
</dbReference>
<keyword evidence="5" id="KW-1185">Reference proteome</keyword>
<dbReference type="Gramene" id="TVU00207">
    <property type="protein sequence ID" value="TVU00207"/>
    <property type="gene ID" value="EJB05_54386"/>
</dbReference>
<sequence>MTVSEGLVMGLVLVCVRYVWGHAYSDEEEVVTYVARMMLLIAASYFFDGIQCPLADCGIWKDNTLWTCIYVSAARGCGWQKIGAWVNLGAFYAVGGPAAYLIAFVLRIGGMGLWTGIICGVVVQVVMLVIITVCTGWHKRYGFEFSVSATPSLSSNQGPEQSIPFLFSDRSRNMNGANRCCSGKPY</sequence>
<feature type="transmembrane region" description="Helical" evidence="1">
    <location>
        <begin position="85"/>
        <end position="106"/>
    </location>
</feature>
<keyword evidence="1" id="KW-1133">Transmembrane helix</keyword>